<feature type="compositionally biased region" description="Basic residues" evidence="1">
    <location>
        <begin position="1"/>
        <end position="23"/>
    </location>
</feature>
<accession>A0A6J4TYH6</accession>
<feature type="compositionally biased region" description="Basic residues" evidence="1">
    <location>
        <begin position="44"/>
        <end position="58"/>
    </location>
</feature>
<protein>
    <submittedName>
        <fullName evidence="2">Uncharacterized protein</fullName>
    </submittedName>
</protein>
<reference evidence="2" key="1">
    <citation type="submission" date="2020-02" db="EMBL/GenBank/DDBJ databases">
        <authorList>
            <person name="Meier V. D."/>
        </authorList>
    </citation>
    <scope>NUCLEOTIDE SEQUENCE</scope>
    <source>
        <strain evidence="2">AVDCRST_MAG30</strain>
    </source>
</reference>
<organism evidence="2">
    <name type="scientific">uncultured Solirubrobacteraceae bacterium</name>
    <dbReference type="NCBI Taxonomy" id="1162706"/>
    <lineage>
        <taxon>Bacteria</taxon>
        <taxon>Bacillati</taxon>
        <taxon>Actinomycetota</taxon>
        <taxon>Thermoleophilia</taxon>
        <taxon>Solirubrobacterales</taxon>
        <taxon>Solirubrobacteraceae</taxon>
        <taxon>environmental samples</taxon>
    </lineage>
</organism>
<proteinExistence type="predicted"/>
<feature type="non-terminal residue" evidence="2">
    <location>
        <position position="1"/>
    </location>
</feature>
<feature type="non-terminal residue" evidence="2">
    <location>
        <position position="148"/>
    </location>
</feature>
<feature type="region of interest" description="Disordered" evidence="1">
    <location>
        <begin position="1"/>
        <end position="148"/>
    </location>
</feature>
<dbReference type="AlphaFoldDB" id="A0A6J4TYH6"/>
<gene>
    <name evidence="2" type="ORF">AVDCRST_MAG30-4201</name>
</gene>
<evidence type="ECO:0000313" key="2">
    <source>
        <dbReference type="EMBL" id="CAA9535665.1"/>
    </source>
</evidence>
<feature type="compositionally biased region" description="Low complexity" evidence="1">
    <location>
        <begin position="66"/>
        <end position="83"/>
    </location>
</feature>
<sequence length="148" mass="15490">RRRRGRPGARGSPRRRCRPGARRRAGDRPRGHRPRSRGGDGGRARSRGLRRGARRRSRAGGGSGRGRAVAGALRAAVRGALPRTDAGLGARGPQGTGRLRAGAARSGLPLPPRPRRADRPGAGRRRLGSRAADGALAHRGNLRPGGGL</sequence>
<dbReference type="EMBL" id="CADCVS010000547">
    <property type="protein sequence ID" value="CAA9535665.1"/>
    <property type="molecule type" value="Genomic_DNA"/>
</dbReference>
<evidence type="ECO:0000256" key="1">
    <source>
        <dbReference type="SAM" id="MobiDB-lite"/>
    </source>
</evidence>
<name>A0A6J4TYH6_9ACTN</name>